<name>S0G4N9_9BACT</name>
<dbReference type="RefSeq" id="WP_006966487.1">
    <property type="nucleotide sequence ID" value="NZ_APJX01000005.1"/>
</dbReference>
<comment type="caution">
    <text evidence="3">The sequence shown here is derived from an EMBL/GenBank/DDBJ whole genome shotgun (WGS) entry which is preliminary data.</text>
</comment>
<evidence type="ECO:0000259" key="2">
    <source>
        <dbReference type="Pfam" id="PF02470"/>
    </source>
</evidence>
<dbReference type="InterPro" id="IPR052336">
    <property type="entry name" value="MlaD_Phospholipid_Transporter"/>
</dbReference>
<feature type="transmembrane region" description="Helical" evidence="1">
    <location>
        <begin position="6"/>
        <end position="28"/>
    </location>
</feature>
<reference evidence="3 4" key="1">
    <citation type="journal article" date="2013" name="Genome Announc.">
        <title>Draft Genome Sequence of Desulfotignum phosphitoxidans DSM 13687 Strain FiPS-3.</title>
        <authorList>
            <person name="Poehlein A."/>
            <person name="Daniel R."/>
            <person name="Simeonova D.D."/>
        </authorList>
    </citation>
    <scope>NUCLEOTIDE SEQUENCE [LARGE SCALE GENOMIC DNA]</scope>
    <source>
        <strain evidence="3 4">DSM 13687</strain>
    </source>
</reference>
<feature type="domain" description="Mce/MlaD" evidence="2">
    <location>
        <begin position="38"/>
        <end position="115"/>
    </location>
</feature>
<proteinExistence type="predicted"/>
<dbReference type="PANTHER" id="PTHR33371:SF4">
    <property type="entry name" value="INTERMEMBRANE PHOSPHOLIPID TRANSPORT SYSTEM BINDING PROTEIN MLAD"/>
    <property type="match status" value="1"/>
</dbReference>
<evidence type="ECO:0000313" key="4">
    <source>
        <dbReference type="Proteomes" id="UP000014216"/>
    </source>
</evidence>
<gene>
    <name evidence="3" type="ORF">Dpo_5c02840</name>
</gene>
<dbReference type="PANTHER" id="PTHR33371">
    <property type="entry name" value="INTERMEMBRANE PHOSPHOLIPID TRANSPORT SYSTEM BINDING PROTEIN MLAD-RELATED"/>
    <property type="match status" value="1"/>
</dbReference>
<dbReference type="NCBIfam" id="TIGR04430">
    <property type="entry name" value="OM_asym_MlaD"/>
    <property type="match status" value="1"/>
</dbReference>
<keyword evidence="1" id="KW-1133">Transmembrane helix</keyword>
<dbReference type="EMBL" id="APJX01000005">
    <property type="protein sequence ID" value="EMS79357.1"/>
    <property type="molecule type" value="Genomic_DNA"/>
</dbReference>
<dbReference type="InterPro" id="IPR030970">
    <property type="entry name" value="ABC_MlaD"/>
</dbReference>
<accession>S0G4N9</accession>
<evidence type="ECO:0000313" key="3">
    <source>
        <dbReference type="EMBL" id="EMS79357.1"/>
    </source>
</evidence>
<dbReference type="AlphaFoldDB" id="S0G4N9"/>
<dbReference type="OrthoDB" id="9788420at2"/>
<keyword evidence="1" id="KW-0812">Transmembrane</keyword>
<keyword evidence="1" id="KW-0472">Membrane</keyword>
<protein>
    <submittedName>
        <fullName evidence="3">Mammalian cell entry (MCE) domain-containing protein</fullName>
    </submittedName>
</protein>
<dbReference type="GO" id="GO:0015914">
    <property type="term" value="P:phospholipid transport"/>
    <property type="evidence" value="ECO:0007669"/>
    <property type="project" value="InterPro"/>
</dbReference>
<organism evidence="3 4">
    <name type="scientific">Desulfotignum phosphitoxidans DSM 13687</name>
    <dbReference type="NCBI Taxonomy" id="1286635"/>
    <lineage>
        <taxon>Bacteria</taxon>
        <taxon>Pseudomonadati</taxon>
        <taxon>Thermodesulfobacteriota</taxon>
        <taxon>Desulfobacteria</taxon>
        <taxon>Desulfobacterales</taxon>
        <taxon>Desulfobacteraceae</taxon>
        <taxon>Desulfotignum</taxon>
    </lineage>
</organism>
<dbReference type="InterPro" id="IPR003399">
    <property type="entry name" value="Mce/MlaD"/>
</dbReference>
<dbReference type="PATRIC" id="fig|1286635.3.peg.2758"/>
<keyword evidence="4" id="KW-1185">Reference proteome</keyword>
<dbReference type="Pfam" id="PF02470">
    <property type="entry name" value="MlaD"/>
    <property type="match status" value="1"/>
</dbReference>
<dbReference type="Proteomes" id="UP000014216">
    <property type="component" value="Unassembled WGS sequence"/>
</dbReference>
<sequence>MTDRKRDFYVGFFVIITVICTGYLFLVVGEFSRFFKDRYTIHGYFSSVSGLKTGASVDLAGVRVGNVSDIAIDPDHLVAKVTMEIDSQIEISEDSIASVRTAGIIGEKFIEILPGGSDFMLAEDAEIENTESALDIESLIKKFIFNNDSP</sequence>
<evidence type="ECO:0000256" key="1">
    <source>
        <dbReference type="SAM" id="Phobius"/>
    </source>
</evidence>